<name>F3Z272_DESAF</name>
<evidence type="ECO:0000313" key="1">
    <source>
        <dbReference type="EMBL" id="EGJ51281.1"/>
    </source>
</evidence>
<dbReference type="Proteomes" id="UP000007844">
    <property type="component" value="Chromosome"/>
</dbReference>
<gene>
    <name evidence="1" type="ORF">Desaf_2979</name>
</gene>
<protein>
    <submittedName>
        <fullName evidence="1">Uncharacterized protein</fullName>
    </submittedName>
</protein>
<reference evidence="1 2" key="1">
    <citation type="journal article" date="2011" name="J. Bacteriol.">
        <title>Genome sequence of the mercury-methylating and pleomorphic Desulfovibrio africanus Strain Walvis Bay.</title>
        <authorList>
            <person name="Brown S.D."/>
            <person name="Wall J.D."/>
            <person name="Kucken A.M."/>
            <person name="Gilmour C.C."/>
            <person name="Podar M."/>
            <person name="Brandt C.C."/>
            <person name="Teshima H."/>
            <person name="Detter J.C."/>
            <person name="Han C.S."/>
            <person name="Land M.L."/>
            <person name="Lucas S."/>
            <person name="Han J."/>
            <person name="Pennacchio L."/>
            <person name="Nolan M."/>
            <person name="Pitluck S."/>
            <person name="Woyke T."/>
            <person name="Goodwin L."/>
            <person name="Palumbo A.V."/>
            <person name="Elias D.A."/>
        </authorList>
    </citation>
    <scope>NUCLEOTIDE SEQUENCE [LARGE SCALE GENOMIC DNA]</scope>
    <source>
        <strain evidence="1 2">Walvis Bay</strain>
    </source>
</reference>
<sequence length="99" mass="11330">MSIIPGRYLGIIDVLGSYTDLAEEYSIEMRPNGAYVLYMRNDPEEEFVPMNEGGDGRSLAEYCQCHGLDCEVMYSEINRVNKMLADQFIEFMDERLSVA</sequence>
<dbReference type="HOGENOM" id="CLU_2315673_0_0_7"/>
<proteinExistence type="predicted"/>
<dbReference type="RefSeq" id="WP_005983756.1">
    <property type="nucleotide sequence ID" value="NC_016629.1"/>
</dbReference>
<evidence type="ECO:0000313" key="2">
    <source>
        <dbReference type="Proteomes" id="UP000007844"/>
    </source>
</evidence>
<organism evidence="1 2">
    <name type="scientific">Desulfocurvibacter africanus subsp. africanus str. Walvis Bay</name>
    <dbReference type="NCBI Taxonomy" id="690850"/>
    <lineage>
        <taxon>Bacteria</taxon>
        <taxon>Pseudomonadati</taxon>
        <taxon>Thermodesulfobacteriota</taxon>
        <taxon>Desulfovibrionia</taxon>
        <taxon>Desulfovibrionales</taxon>
        <taxon>Desulfovibrionaceae</taxon>
        <taxon>Desulfocurvibacter</taxon>
    </lineage>
</organism>
<accession>F3Z272</accession>
<dbReference type="KEGG" id="daf:Desaf_2979"/>
<dbReference type="EMBL" id="CP003221">
    <property type="protein sequence ID" value="EGJ51281.1"/>
    <property type="molecule type" value="Genomic_DNA"/>
</dbReference>
<keyword evidence="2" id="KW-1185">Reference proteome</keyword>
<dbReference type="AlphaFoldDB" id="F3Z272"/>